<proteinExistence type="predicted"/>
<gene>
    <name evidence="1" type="ORF">O181_071230</name>
</gene>
<evidence type="ECO:0000313" key="2">
    <source>
        <dbReference type="Proteomes" id="UP000765509"/>
    </source>
</evidence>
<dbReference type="OrthoDB" id="5535068at2759"/>
<dbReference type="AlphaFoldDB" id="A0A9Q3F6C0"/>
<organism evidence="1 2">
    <name type="scientific">Austropuccinia psidii MF-1</name>
    <dbReference type="NCBI Taxonomy" id="1389203"/>
    <lineage>
        <taxon>Eukaryota</taxon>
        <taxon>Fungi</taxon>
        <taxon>Dikarya</taxon>
        <taxon>Basidiomycota</taxon>
        <taxon>Pucciniomycotina</taxon>
        <taxon>Pucciniomycetes</taxon>
        <taxon>Pucciniales</taxon>
        <taxon>Sphaerophragmiaceae</taxon>
        <taxon>Austropuccinia</taxon>
    </lineage>
</organism>
<evidence type="ECO:0000313" key="1">
    <source>
        <dbReference type="EMBL" id="MBW0531515.1"/>
    </source>
</evidence>
<comment type="caution">
    <text evidence="1">The sequence shown here is derived from an EMBL/GenBank/DDBJ whole genome shotgun (WGS) entry which is preliminary data.</text>
</comment>
<name>A0A9Q3F6C0_9BASI</name>
<dbReference type="EMBL" id="AVOT02036896">
    <property type="protein sequence ID" value="MBW0531515.1"/>
    <property type="molecule type" value="Genomic_DNA"/>
</dbReference>
<keyword evidence="2" id="KW-1185">Reference proteome</keyword>
<accession>A0A9Q3F6C0</accession>
<sequence>MPHASHLAHPRLISTSIPYTEKRKSNLPTIVNIFSQIPTLLHQEIPRNTTPMVLGPRTLAWGLMERMLNDLSRKWKLFQKLKELVSDVMQEKKIEFWTKDEEISYHIERMCNRLLREIEGKNKKKIGKVSPERRCRLSSIAELLTKNLSRGEI</sequence>
<reference evidence="1" key="1">
    <citation type="submission" date="2021-03" db="EMBL/GenBank/DDBJ databases">
        <title>Draft genome sequence of rust myrtle Austropuccinia psidii MF-1, a brazilian biotype.</title>
        <authorList>
            <person name="Quecine M.C."/>
            <person name="Pachon D.M.R."/>
            <person name="Bonatelli M.L."/>
            <person name="Correr F.H."/>
            <person name="Franceschini L.M."/>
            <person name="Leite T.F."/>
            <person name="Margarido G.R.A."/>
            <person name="Almeida C.A."/>
            <person name="Ferrarezi J.A."/>
            <person name="Labate C.A."/>
        </authorList>
    </citation>
    <scope>NUCLEOTIDE SEQUENCE</scope>
    <source>
        <strain evidence="1">MF-1</strain>
    </source>
</reference>
<protein>
    <submittedName>
        <fullName evidence="1">Uncharacterized protein</fullName>
    </submittedName>
</protein>
<dbReference type="Proteomes" id="UP000765509">
    <property type="component" value="Unassembled WGS sequence"/>
</dbReference>